<dbReference type="InterPro" id="IPR006629">
    <property type="entry name" value="LITAF"/>
</dbReference>
<keyword evidence="5" id="KW-0479">Metal-binding</keyword>
<protein>
    <submittedName>
        <fullName evidence="10">Lipopolysaccharide-induced tumor necrosis factor-alpha factor-like protein</fullName>
    </submittedName>
</protein>
<comment type="caution">
    <text evidence="10">The sequence shown here is derived from an EMBL/GenBank/DDBJ whole genome shotgun (WGS) entry which is preliminary data.</text>
</comment>
<evidence type="ECO:0000256" key="2">
    <source>
        <dbReference type="ARBA" id="ARBA00004481"/>
    </source>
</evidence>
<accession>A0A9D4NR21</accession>
<dbReference type="GO" id="GO:0005765">
    <property type="term" value="C:lysosomal membrane"/>
    <property type="evidence" value="ECO:0007669"/>
    <property type="project" value="UniProtKB-SubCell"/>
</dbReference>
<evidence type="ECO:0000313" key="10">
    <source>
        <dbReference type="EMBL" id="KAH7636781.1"/>
    </source>
</evidence>
<dbReference type="AlphaFoldDB" id="A0A9D4NR21"/>
<evidence type="ECO:0000256" key="8">
    <source>
        <dbReference type="SAM" id="Phobius"/>
    </source>
</evidence>
<evidence type="ECO:0000256" key="5">
    <source>
        <dbReference type="ARBA" id="ARBA00022723"/>
    </source>
</evidence>
<reference evidence="10" key="1">
    <citation type="submission" date="2020-06" db="EMBL/GenBank/DDBJ databases">
        <authorList>
            <person name="Ji K."/>
            <person name="Li J."/>
        </authorList>
    </citation>
    <scope>NUCLEOTIDE SEQUENCE</scope>
    <source>
        <strain evidence="10">JKM2019</strain>
        <tissue evidence="10">Whole body</tissue>
    </source>
</reference>
<organism evidence="10">
    <name type="scientific">Dermatophagoides farinae</name>
    <name type="common">American house dust mite</name>
    <dbReference type="NCBI Taxonomy" id="6954"/>
    <lineage>
        <taxon>Eukaryota</taxon>
        <taxon>Metazoa</taxon>
        <taxon>Ecdysozoa</taxon>
        <taxon>Arthropoda</taxon>
        <taxon>Chelicerata</taxon>
        <taxon>Arachnida</taxon>
        <taxon>Acari</taxon>
        <taxon>Acariformes</taxon>
        <taxon>Sarcoptiformes</taxon>
        <taxon>Astigmata</taxon>
        <taxon>Psoroptidia</taxon>
        <taxon>Analgoidea</taxon>
        <taxon>Pyroglyphidae</taxon>
        <taxon>Dermatophagoidinae</taxon>
        <taxon>Dermatophagoides</taxon>
    </lineage>
</organism>
<evidence type="ECO:0000256" key="3">
    <source>
        <dbReference type="ARBA" id="ARBA00004630"/>
    </source>
</evidence>
<feature type="transmembrane region" description="Helical" evidence="8">
    <location>
        <begin position="48"/>
        <end position="71"/>
    </location>
</feature>
<dbReference type="SMART" id="SM00714">
    <property type="entry name" value="LITAF"/>
    <property type="match status" value="1"/>
</dbReference>
<feature type="domain" description="LITAF" evidence="9">
    <location>
        <begin position="11"/>
        <end position="95"/>
    </location>
</feature>
<dbReference type="PANTHER" id="PTHR23292:SF6">
    <property type="entry name" value="FI16602P1-RELATED"/>
    <property type="match status" value="1"/>
</dbReference>
<keyword evidence="8" id="KW-0812">Transmembrane</keyword>
<evidence type="ECO:0000256" key="1">
    <source>
        <dbReference type="ARBA" id="ARBA00004414"/>
    </source>
</evidence>
<name>A0A9D4NR21_DERFA</name>
<keyword evidence="6" id="KW-0862">Zinc</keyword>
<dbReference type="PROSITE" id="PS51837">
    <property type="entry name" value="LITAF"/>
    <property type="match status" value="1"/>
</dbReference>
<keyword evidence="7 8" id="KW-0472">Membrane</keyword>
<reference evidence="10" key="2">
    <citation type="journal article" date="2021" name="World Allergy Organ. J.">
        <title>Chromosome-level assembly of Dermatophagoides farinae genome and transcriptome reveals two novel allergens Der f 37 and Der f 39.</title>
        <authorList>
            <person name="Chen J."/>
            <person name="Cai Z."/>
            <person name="Fan D."/>
            <person name="Hu J."/>
            <person name="Hou Y."/>
            <person name="He Y."/>
            <person name="Zhang Z."/>
            <person name="Zhao Z."/>
            <person name="Gao P."/>
            <person name="Hu W."/>
            <person name="Sun J."/>
            <person name="Li J."/>
            <person name="Ji K."/>
        </authorList>
    </citation>
    <scope>NUCLEOTIDE SEQUENCE</scope>
    <source>
        <strain evidence="10">JKM2019</strain>
    </source>
</reference>
<evidence type="ECO:0000256" key="7">
    <source>
        <dbReference type="ARBA" id="ARBA00023136"/>
    </source>
</evidence>
<comment type="similarity">
    <text evidence="4">Belongs to the CDIP1/LITAF family.</text>
</comment>
<dbReference type="GO" id="GO:0008270">
    <property type="term" value="F:zinc ion binding"/>
    <property type="evidence" value="ECO:0007669"/>
    <property type="project" value="TreeGrafter"/>
</dbReference>
<dbReference type="EMBL" id="SDOV01000009">
    <property type="protein sequence ID" value="KAH7636781.1"/>
    <property type="molecule type" value="Genomic_DNA"/>
</dbReference>
<gene>
    <name evidence="10" type="ORF">HUG17_6987</name>
</gene>
<keyword evidence="8" id="KW-1133">Transmembrane helix</keyword>
<sequence length="96" mass="11045">MGKHRNSNRQKNNDVIIIINDKCLDPISMECPYCHLNIVTKIRYMNGLLTYILCCGLLLVGCWYGCCLIPFCMPACQDVEHYCPKCGMIIHNAYRI</sequence>
<dbReference type="Proteomes" id="UP000828236">
    <property type="component" value="Unassembled WGS sequence"/>
</dbReference>
<evidence type="ECO:0000259" key="9">
    <source>
        <dbReference type="PROSITE" id="PS51837"/>
    </source>
</evidence>
<comment type="subcellular location">
    <subcellularLocation>
        <location evidence="2">Endosome membrane</location>
        <topology evidence="2">Peripheral membrane protein</topology>
    </subcellularLocation>
    <subcellularLocation>
        <location evidence="1">Late endosome membrane</location>
    </subcellularLocation>
    <subcellularLocation>
        <location evidence="3">Lysosome membrane</location>
        <topology evidence="3">Peripheral membrane protein</topology>
        <orientation evidence="3">Cytoplasmic side</orientation>
    </subcellularLocation>
</comment>
<dbReference type="PANTHER" id="PTHR23292">
    <property type="entry name" value="LIPOPOLYSACCHARIDE-INDUCED TUMOR NECROSIS FACTOR-ALPHA FACTOR"/>
    <property type="match status" value="1"/>
</dbReference>
<dbReference type="GO" id="GO:0031902">
    <property type="term" value="C:late endosome membrane"/>
    <property type="evidence" value="ECO:0007669"/>
    <property type="project" value="UniProtKB-SubCell"/>
</dbReference>
<evidence type="ECO:0000256" key="4">
    <source>
        <dbReference type="ARBA" id="ARBA00005975"/>
    </source>
</evidence>
<dbReference type="InterPro" id="IPR037519">
    <property type="entry name" value="LITAF_fam"/>
</dbReference>
<evidence type="ECO:0000256" key="6">
    <source>
        <dbReference type="ARBA" id="ARBA00022833"/>
    </source>
</evidence>
<proteinExistence type="inferred from homology"/>
<dbReference type="Pfam" id="PF10601">
    <property type="entry name" value="zf-LITAF-like"/>
    <property type="match status" value="1"/>
</dbReference>